<dbReference type="EC" id="5.3.1.27" evidence="3"/>
<dbReference type="PROSITE" id="PS51464">
    <property type="entry name" value="SIS"/>
    <property type="match status" value="1"/>
</dbReference>
<dbReference type="InterPro" id="IPR001347">
    <property type="entry name" value="SIS_dom"/>
</dbReference>
<dbReference type="Pfam" id="PF01380">
    <property type="entry name" value="SIS"/>
    <property type="match status" value="1"/>
</dbReference>
<dbReference type="OrthoDB" id="9797832at2"/>
<dbReference type="RefSeq" id="WP_055243742.1">
    <property type="nucleotide sequence ID" value="NZ_CABIWA010000002.1"/>
</dbReference>
<dbReference type="SUPFAM" id="SSF53697">
    <property type="entry name" value="SIS domain"/>
    <property type="match status" value="1"/>
</dbReference>
<gene>
    <name evidence="3" type="primary">hxlB_2</name>
    <name evidence="3" type="ORF">ERS852551_00176</name>
</gene>
<evidence type="ECO:0000313" key="3">
    <source>
        <dbReference type="EMBL" id="CUP23309.1"/>
    </source>
</evidence>
<sequence>MSVSITDAKKNAISECRAALDRIDDCQSEALVEALLAAEQVFFVGVGRVLLSLQSICKRLAHLGLKAHYVGEITEPAITPNDLLIVGSASGESLFPVAIAKKAKALGAKVAWIGSNQESSAAGLADYIVRIPVQSKLGRPDELKSIQPMTSLFEQSLLLYGDALARVIADRKSLDLKGLWQYHANLE</sequence>
<evidence type="ECO:0000313" key="4">
    <source>
        <dbReference type="Proteomes" id="UP000095765"/>
    </source>
</evidence>
<name>A0A174LP74_9FIRM</name>
<evidence type="ECO:0000259" key="2">
    <source>
        <dbReference type="PROSITE" id="PS51464"/>
    </source>
</evidence>
<dbReference type="PANTHER" id="PTHR43443">
    <property type="entry name" value="3-HEXULOSE-6-PHOSPHATE ISOMERASE"/>
    <property type="match status" value="1"/>
</dbReference>
<accession>A0A174LP74</accession>
<dbReference type="GO" id="GO:0043800">
    <property type="term" value="F:6-phospho-3-hexuloisomerase activity"/>
    <property type="evidence" value="ECO:0007669"/>
    <property type="project" value="UniProtKB-EC"/>
</dbReference>
<comment type="similarity">
    <text evidence="1">Belongs to the SIS family. PHI subfamily.</text>
</comment>
<dbReference type="GO" id="GO:0097367">
    <property type="term" value="F:carbohydrate derivative binding"/>
    <property type="evidence" value="ECO:0007669"/>
    <property type="project" value="InterPro"/>
</dbReference>
<evidence type="ECO:0000256" key="1">
    <source>
        <dbReference type="ARBA" id="ARBA00009235"/>
    </source>
</evidence>
<dbReference type="GO" id="GO:1901135">
    <property type="term" value="P:carbohydrate derivative metabolic process"/>
    <property type="evidence" value="ECO:0007669"/>
    <property type="project" value="InterPro"/>
</dbReference>
<dbReference type="GeneID" id="72463298"/>
<dbReference type="Gene3D" id="3.40.50.10490">
    <property type="entry name" value="Glucose-6-phosphate isomerase like protein, domain 1"/>
    <property type="match status" value="1"/>
</dbReference>
<reference evidence="3 4" key="1">
    <citation type="submission" date="2015-09" db="EMBL/GenBank/DDBJ databases">
        <authorList>
            <consortium name="Pathogen Informatics"/>
        </authorList>
    </citation>
    <scope>NUCLEOTIDE SEQUENCE [LARGE SCALE GENOMIC DNA]</scope>
    <source>
        <strain evidence="3 4">2789STDY5834939</strain>
    </source>
</reference>
<dbReference type="NCBIfam" id="TIGR03127">
    <property type="entry name" value="RuMP_HxlB"/>
    <property type="match status" value="1"/>
</dbReference>
<feature type="domain" description="SIS" evidence="2">
    <location>
        <begin position="31"/>
        <end position="174"/>
    </location>
</feature>
<dbReference type="InterPro" id="IPR046348">
    <property type="entry name" value="SIS_dom_sf"/>
</dbReference>
<dbReference type="PANTHER" id="PTHR43443:SF1">
    <property type="entry name" value="3-HEXULOSE-6-PHOSPHATE ISOMERASE"/>
    <property type="match status" value="1"/>
</dbReference>
<dbReference type="AlphaFoldDB" id="A0A174LP74"/>
<dbReference type="EMBL" id="CZBE01000001">
    <property type="protein sequence ID" value="CUP23309.1"/>
    <property type="molecule type" value="Genomic_DNA"/>
</dbReference>
<organism evidence="3 4">
    <name type="scientific">Anaerotruncus colihominis</name>
    <dbReference type="NCBI Taxonomy" id="169435"/>
    <lineage>
        <taxon>Bacteria</taxon>
        <taxon>Bacillati</taxon>
        <taxon>Bacillota</taxon>
        <taxon>Clostridia</taxon>
        <taxon>Eubacteriales</taxon>
        <taxon>Oscillospiraceae</taxon>
        <taxon>Anaerotruncus</taxon>
    </lineage>
</organism>
<proteinExistence type="inferred from homology"/>
<dbReference type="Proteomes" id="UP000095765">
    <property type="component" value="Unassembled WGS sequence"/>
</dbReference>
<dbReference type="InterPro" id="IPR017552">
    <property type="entry name" value="PHI/rmpB"/>
</dbReference>
<keyword evidence="3" id="KW-0413">Isomerase</keyword>
<protein>
    <submittedName>
        <fullName evidence="3">3-hexulose-6-phosphate isomerase</fullName>
        <ecNumber evidence="3">5.3.1.27</ecNumber>
    </submittedName>
</protein>